<feature type="transmembrane region" description="Helical" evidence="5">
    <location>
        <begin position="115"/>
        <end position="132"/>
    </location>
</feature>
<keyword evidence="2 5" id="KW-0812">Transmembrane</keyword>
<feature type="transmembrane region" description="Helical" evidence="5">
    <location>
        <begin position="45"/>
        <end position="67"/>
    </location>
</feature>
<dbReference type="Proteomes" id="UP001222325">
    <property type="component" value="Unassembled WGS sequence"/>
</dbReference>
<feature type="transmembrane region" description="Helical" evidence="5">
    <location>
        <begin position="302"/>
        <end position="320"/>
    </location>
</feature>
<keyword evidence="4 5" id="KW-0472">Membrane</keyword>
<evidence type="ECO:0000256" key="5">
    <source>
        <dbReference type="SAM" id="Phobius"/>
    </source>
</evidence>
<feature type="transmembrane region" description="Helical" evidence="5">
    <location>
        <begin position="173"/>
        <end position="192"/>
    </location>
</feature>
<accession>A0AAD6UIY8</accession>
<keyword evidence="3 5" id="KW-1133">Transmembrane helix</keyword>
<dbReference type="PANTHER" id="PTHR11132">
    <property type="entry name" value="SOLUTE CARRIER FAMILY 35"/>
    <property type="match status" value="1"/>
</dbReference>
<evidence type="ECO:0000256" key="1">
    <source>
        <dbReference type="ARBA" id="ARBA00004141"/>
    </source>
</evidence>
<name>A0AAD6UIY8_9AGAR</name>
<dbReference type="InterPro" id="IPR037185">
    <property type="entry name" value="EmrE-like"/>
</dbReference>
<protein>
    <recommendedName>
        <fullName evidence="6">Sugar phosphate transporter domain-containing protein</fullName>
    </recommendedName>
</protein>
<comment type="caution">
    <text evidence="7">The sequence shown here is derived from an EMBL/GenBank/DDBJ whole genome shotgun (WGS) entry which is preliminary data.</text>
</comment>
<evidence type="ECO:0000256" key="4">
    <source>
        <dbReference type="ARBA" id="ARBA00023136"/>
    </source>
</evidence>
<sequence length="355" mass="38729">MVSIQHDGQLKVAAAVCFYIVAALVMVFVNKAVLNKTPDLPFTFLFIQLAIAVFLLRFLVFLSRTSIQRILPYKFELPQLDRAIAKKLFPFLFVGFIGLVFNTLCLANVDASFFQIARGLLLPFTIIVASLFTRTMPGVNVLFAASIVTLGFFVGVAPSLYPGSSAGAAKEPFKAIVYGFLSCLVLSVHAVLSKAATAHVTHSVVALAYWGNLMMSVMMVPCILLNGELDMLHRRLMSPEEDWTTFVVGSAITGVFGCLLGIANVLSIKVTSPITHMFSSAARSVIQTVLGVLIFGDIMTTYRLSGITLITCGTIFYTLVQTQAKPFGMAPVLTSHHDVEKQDEKLQAMEEDLEI</sequence>
<dbReference type="InterPro" id="IPR004853">
    <property type="entry name" value="Sugar_P_trans_dom"/>
</dbReference>
<reference evidence="7" key="1">
    <citation type="submission" date="2023-03" db="EMBL/GenBank/DDBJ databases">
        <title>Massive genome expansion in bonnet fungi (Mycena s.s.) driven by repeated elements and novel gene families across ecological guilds.</title>
        <authorList>
            <consortium name="Lawrence Berkeley National Laboratory"/>
            <person name="Harder C.B."/>
            <person name="Miyauchi S."/>
            <person name="Viragh M."/>
            <person name="Kuo A."/>
            <person name="Thoen E."/>
            <person name="Andreopoulos B."/>
            <person name="Lu D."/>
            <person name="Skrede I."/>
            <person name="Drula E."/>
            <person name="Henrissat B."/>
            <person name="Morin E."/>
            <person name="Kohler A."/>
            <person name="Barry K."/>
            <person name="LaButti K."/>
            <person name="Morin E."/>
            <person name="Salamov A."/>
            <person name="Lipzen A."/>
            <person name="Mereny Z."/>
            <person name="Hegedus B."/>
            <person name="Baldrian P."/>
            <person name="Stursova M."/>
            <person name="Weitz H."/>
            <person name="Taylor A."/>
            <person name="Grigoriev I.V."/>
            <person name="Nagy L.G."/>
            <person name="Martin F."/>
            <person name="Kauserud H."/>
        </authorList>
    </citation>
    <scope>NUCLEOTIDE SEQUENCE</scope>
    <source>
        <strain evidence="7">CBHHK173m</strain>
    </source>
</reference>
<feature type="domain" description="Sugar phosphate transporter" evidence="6">
    <location>
        <begin position="15"/>
        <end position="317"/>
    </location>
</feature>
<organism evidence="7 8">
    <name type="scientific">Mycena belliarum</name>
    <dbReference type="NCBI Taxonomy" id="1033014"/>
    <lineage>
        <taxon>Eukaryota</taxon>
        <taxon>Fungi</taxon>
        <taxon>Dikarya</taxon>
        <taxon>Basidiomycota</taxon>
        <taxon>Agaricomycotina</taxon>
        <taxon>Agaricomycetes</taxon>
        <taxon>Agaricomycetidae</taxon>
        <taxon>Agaricales</taxon>
        <taxon>Marasmiineae</taxon>
        <taxon>Mycenaceae</taxon>
        <taxon>Mycena</taxon>
    </lineage>
</organism>
<feature type="transmembrane region" description="Helical" evidence="5">
    <location>
        <begin position="139"/>
        <end position="161"/>
    </location>
</feature>
<evidence type="ECO:0000256" key="2">
    <source>
        <dbReference type="ARBA" id="ARBA00022692"/>
    </source>
</evidence>
<evidence type="ECO:0000259" key="6">
    <source>
        <dbReference type="Pfam" id="PF03151"/>
    </source>
</evidence>
<evidence type="ECO:0000256" key="3">
    <source>
        <dbReference type="ARBA" id="ARBA00022989"/>
    </source>
</evidence>
<feature type="transmembrane region" description="Helical" evidence="5">
    <location>
        <begin position="246"/>
        <end position="266"/>
    </location>
</feature>
<dbReference type="Pfam" id="PF03151">
    <property type="entry name" value="TPT"/>
    <property type="match status" value="1"/>
</dbReference>
<gene>
    <name evidence="7" type="ORF">B0H15DRAFT_766483</name>
</gene>
<proteinExistence type="predicted"/>
<feature type="transmembrane region" description="Helical" evidence="5">
    <location>
        <begin position="204"/>
        <end position="226"/>
    </location>
</feature>
<dbReference type="GO" id="GO:0016020">
    <property type="term" value="C:membrane"/>
    <property type="evidence" value="ECO:0007669"/>
    <property type="project" value="UniProtKB-SubCell"/>
</dbReference>
<dbReference type="EMBL" id="JARJCN010000001">
    <property type="protein sequence ID" value="KAJ7104437.1"/>
    <property type="molecule type" value="Genomic_DNA"/>
</dbReference>
<evidence type="ECO:0000313" key="8">
    <source>
        <dbReference type="Proteomes" id="UP001222325"/>
    </source>
</evidence>
<dbReference type="InterPro" id="IPR050186">
    <property type="entry name" value="TPT_transporter"/>
</dbReference>
<evidence type="ECO:0000313" key="7">
    <source>
        <dbReference type="EMBL" id="KAJ7104437.1"/>
    </source>
</evidence>
<feature type="transmembrane region" description="Helical" evidence="5">
    <location>
        <begin position="12"/>
        <end position="33"/>
    </location>
</feature>
<dbReference type="AlphaFoldDB" id="A0AAD6UIY8"/>
<comment type="subcellular location">
    <subcellularLocation>
        <location evidence="1">Membrane</location>
        <topology evidence="1">Multi-pass membrane protein</topology>
    </subcellularLocation>
</comment>
<dbReference type="SUPFAM" id="SSF103481">
    <property type="entry name" value="Multidrug resistance efflux transporter EmrE"/>
    <property type="match status" value="1"/>
</dbReference>
<keyword evidence="8" id="KW-1185">Reference proteome</keyword>
<feature type="transmembrane region" description="Helical" evidence="5">
    <location>
        <begin position="88"/>
        <end position="109"/>
    </location>
</feature>